<comment type="catalytic activity">
    <reaction evidence="7">
        <text>a primary alcohol + NAD(+) = an aldehyde + NADH + H(+)</text>
        <dbReference type="Rhea" id="RHEA:10736"/>
        <dbReference type="ChEBI" id="CHEBI:15378"/>
        <dbReference type="ChEBI" id="CHEBI:15734"/>
        <dbReference type="ChEBI" id="CHEBI:17478"/>
        <dbReference type="ChEBI" id="CHEBI:57540"/>
        <dbReference type="ChEBI" id="CHEBI:57945"/>
        <dbReference type="EC" id="1.1.1.1"/>
    </reaction>
</comment>
<dbReference type="InterPro" id="IPR039697">
    <property type="entry name" value="Alcohol_dehydrogenase_Fe"/>
</dbReference>
<evidence type="ECO:0000256" key="3">
    <source>
        <dbReference type="ARBA" id="ARBA00010005"/>
    </source>
</evidence>
<dbReference type="Pfam" id="PF00465">
    <property type="entry name" value="Fe-ADH"/>
    <property type="match status" value="1"/>
</dbReference>
<dbReference type="GO" id="GO:0047988">
    <property type="term" value="F:hydroxyacid-oxoacid transhydrogenase activity"/>
    <property type="evidence" value="ECO:0007669"/>
    <property type="project" value="UniProtKB-EC"/>
</dbReference>
<dbReference type="OrthoDB" id="9815791at2"/>
<organism evidence="11 12">
    <name type="scientific">Hwanghaeella grinnelliae</name>
    <dbReference type="NCBI Taxonomy" id="2500179"/>
    <lineage>
        <taxon>Bacteria</taxon>
        <taxon>Pseudomonadati</taxon>
        <taxon>Pseudomonadota</taxon>
        <taxon>Alphaproteobacteria</taxon>
        <taxon>Rhodospirillales</taxon>
        <taxon>Rhodospirillaceae</taxon>
        <taxon>Hwanghaeella</taxon>
    </lineage>
</organism>
<dbReference type="PANTHER" id="PTHR11496:SF83">
    <property type="entry name" value="HYDROXYACID-OXOACID TRANSHYDROGENASE, MITOCHONDRIAL"/>
    <property type="match status" value="1"/>
</dbReference>
<dbReference type="FunFam" id="3.40.50.1970:FF:000003">
    <property type="entry name" value="Alcohol dehydrogenase, iron-containing"/>
    <property type="match status" value="1"/>
</dbReference>
<dbReference type="InterPro" id="IPR001670">
    <property type="entry name" value="ADH_Fe/GldA"/>
</dbReference>
<dbReference type="SUPFAM" id="SSF56796">
    <property type="entry name" value="Dehydroquinate synthase-like"/>
    <property type="match status" value="1"/>
</dbReference>
<dbReference type="InterPro" id="IPR042157">
    <property type="entry name" value="HOT"/>
</dbReference>
<evidence type="ECO:0000256" key="6">
    <source>
        <dbReference type="ARBA" id="ARBA00023002"/>
    </source>
</evidence>
<comment type="similarity">
    <text evidence="3">Belongs to the iron-containing alcohol dehydrogenase family. Hydroxyacid-oxoacid transhydrogenase subfamily.</text>
</comment>
<comment type="catalytic activity">
    <reaction evidence="8">
        <text>4-hydroxybutanoate + 2-oxoglutarate = (R)-2-hydroxyglutarate + succinate semialdehyde</text>
        <dbReference type="Rhea" id="RHEA:24734"/>
        <dbReference type="ChEBI" id="CHEBI:15801"/>
        <dbReference type="ChEBI" id="CHEBI:16724"/>
        <dbReference type="ChEBI" id="CHEBI:16810"/>
        <dbReference type="ChEBI" id="CHEBI:57706"/>
        <dbReference type="EC" id="1.1.99.24"/>
    </reaction>
</comment>
<dbReference type="RefSeq" id="WP_127763398.1">
    <property type="nucleotide sequence ID" value="NZ_SADE01000001.1"/>
</dbReference>
<evidence type="ECO:0000313" key="12">
    <source>
        <dbReference type="Proteomes" id="UP000287447"/>
    </source>
</evidence>
<comment type="catalytic activity">
    <reaction evidence="1">
        <text>(S)-3-hydroxybutanoate + 2-oxoglutarate = (R)-2-hydroxyglutarate + acetoacetate</text>
        <dbReference type="Rhea" id="RHEA:23048"/>
        <dbReference type="ChEBI" id="CHEBI:11047"/>
        <dbReference type="ChEBI" id="CHEBI:13705"/>
        <dbReference type="ChEBI" id="CHEBI:15801"/>
        <dbReference type="ChEBI" id="CHEBI:16810"/>
        <dbReference type="EC" id="1.1.99.24"/>
    </reaction>
</comment>
<dbReference type="Gene3D" id="1.20.1090.10">
    <property type="entry name" value="Dehydroquinate synthase-like - alpha domain"/>
    <property type="match status" value="1"/>
</dbReference>
<evidence type="ECO:0000313" key="11">
    <source>
        <dbReference type="EMBL" id="RVU38025.1"/>
    </source>
</evidence>
<keyword evidence="6" id="KW-0560">Oxidoreductase</keyword>
<evidence type="ECO:0000256" key="2">
    <source>
        <dbReference type="ARBA" id="ARBA00001962"/>
    </source>
</evidence>
<dbReference type="EMBL" id="SADE01000001">
    <property type="protein sequence ID" value="RVU38025.1"/>
    <property type="molecule type" value="Genomic_DNA"/>
</dbReference>
<dbReference type="EC" id="1.1.99.24" evidence="4"/>
<comment type="cofactor">
    <cofactor evidence="2">
        <name>Fe cation</name>
        <dbReference type="ChEBI" id="CHEBI:24875"/>
    </cofactor>
</comment>
<name>A0A437QU31_9PROT</name>
<dbReference type="Gene3D" id="3.40.50.1970">
    <property type="match status" value="1"/>
</dbReference>
<dbReference type="Pfam" id="PF25137">
    <property type="entry name" value="ADH_Fe_C"/>
    <property type="match status" value="1"/>
</dbReference>
<dbReference type="PANTHER" id="PTHR11496">
    <property type="entry name" value="ALCOHOL DEHYDROGENASE"/>
    <property type="match status" value="1"/>
</dbReference>
<sequence>MSLSSYFTPSPGGDTAFTVEAPKIKFGIGSLKEVGLDAKGLGMTRAALFVDPKIMGTAPFNQVTEGLQSAGVDFTVYDAIEVEPTDTSFKAATAFASEGNFDGFISLGGGSTMDTCKAANLYSTYPDDFLAYVNAPVGQAKQPPGPLKPHIACPTTFGTASECTGIAIFDFVEMELKTGIASARLRPALGVLDPQVLKTLPAMVVAANGFDVFSHAFESLTARPYTHREAPADPSKRPLSQGANPYSDLACLQAIKLVGGNLVQAVNDPTDENYEALMFAGMLAGIGFGNAGCHLPHGMSYAVAGLVQDYTAQGWASNHPLVPHGISVIVNAPAVFRFTGDACPERHLQGAEAMGADISDAKPEDAGALLADRIIEMMKATGIPNGLNGVGYSEEDLDKLVDKAWPQQRLLVNAPKSVSKDDLRGIFVDAMRYW</sequence>
<keyword evidence="12" id="KW-1185">Reference proteome</keyword>
<dbReference type="InterPro" id="IPR056798">
    <property type="entry name" value="ADH_Fe_C"/>
</dbReference>
<comment type="caution">
    <text evidence="11">The sequence shown here is derived from an EMBL/GenBank/DDBJ whole genome shotgun (WGS) entry which is preliminary data.</text>
</comment>
<dbReference type="Proteomes" id="UP000287447">
    <property type="component" value="Unassembled WGS sequence"/>
</dbReference>
<evidence type="ECO:0000256" key="7">
    <source>
        <dbReference type="ARBA" id="ARBA00049243"/>
    </source>
</evidence>
<gene>
    <name evidence="11" type="ORF">EOI86_01590</name>
</gene>
<dbReference type="CDD" id="cd08190">
    <property type="entry name" value="HOT"/>
    <property type="match status" value="1"/>
</dbReference>
<dbReference type="GO" id="GO:0046872">
    <property type="term" value="F:metal ion binding"/>
    <property type="evidence" value="ECO:0007669"/>
    <property type="project" value="InterPro"/>
</dbReference>
<evidence type="ECO:0000256" key="4">
    <source>
        <dbReference type="ARBA" id="ARBA00013182"/>
    </source>
</evidence>
<feature type="domain" description="Fe-containing alcohol dehydrogenase-like C-terminal" evidence="10">
    <location>
        <begin position="240"/>
        <end position="430"/>
    </location>
</feature>
<evidence type="ECO:0000259" key="10">
    <source>
        <dbReference type="Pfam" id="PF25137"/>
    </source>
</evidence>
<protein>
    <recommendedName>
        <fullName evidence="4">hydroxyacid-oxoacid transhydrogenase</fullName>
        <ecNumber evidence="4">1.1.99.24</ecNumber>
    </recommendedName>
</protein>
<dbReference type="AlphaFoldDB" id="A0A437QU31"/>
<keyword evidence="5" id="KW-0809">Transit peptide</keyword>
<evidence type="ECO:0000259" key="9">
    <source>
        <dbReference type="Pfam" id="PF00465"/>
    </source>
</evidence>
<feature type="domain" description="Alcohol dehydrogenase iron-type/glycerol dehydrogenase GldA" evidence="9">
    <location>
        <begin position="22"/>
        <end position="194"/>
    </location>
</feature>
<evidence type="ECO:0000256" key="5">
    <source>
        <dbReference type="ARBA" id="ARBA00022946"/>
    </source>
</evidence>
<reference evidence="12" key="1">
    <citation type="submission" date="2019-01" db="EMBL/GenBank/DDBJ databases">
        <title>Gri0909 isolated from a small marine red alga.</title>
        <authorList>
            <person name="Kim J."/>
            <person name="Jeong S.E."/>
            <person name="Jeon C.O."/>
        </authorList>
    </citation>
    <scope>NUCLEOTIDE SEQUENCE [LARGE SCALE GENOMIC DNA]</scope>
    <source>
        <strain evidence="12">Gri0909</strain>
    </source>
</reference>
<proteinExistence type="inferred from homology"/>
<dbReference type="GO" id="GO:0004022">
    <property type="term" value="F:alcohol dehydrogenase (NAD+) activity"/>
    <property type="evidence" value="ECO:0007669"/>
    <property type="project" value="UniProtKB-EC"/>
</dbReference>
<evidence type="ECO:0000256" key="8">
    <source>
        <dbReference type="ARBA" id="ARBA00049496"/>
    </source>
</evidence>
<evidence type="ECO:0000256" key="1">
    <source>
        <dbReference type="ARBA" id="ARBA00000813"/>
    </source>
</evidence>
<accession>A0A437QU31</accession>